<dbReference type="AlphaFoldDB" id="A0A1B7XH45"/>
<dbReference type="SUPFAM" id="SSF48452">
    <property type="entry name" value="TPR-like"/>
    <property type="match status" value="1"/>
</dbReference>
<dbReference type="STRING" id="1560234.SP90_04920"/>
<evidence type="ECO:0000313" key="1">
    <source>
        <dbReference type="EMBL" id="OBQ54830.1"/>
    </source>
</evidence>
<proteinExistence type="predicted"/>
<dbReference type="EMBL" id="JXMS01000006">
    <property type="protein sequence ID" value="OBQ54830.1"/>
    <property type="molecule type" value="Genomic_DNA"/>
</dbReference>
<name>A0A1B7XH45_9BACT</name>
<accession>A0A1B7XH45</accession>
<gene>
    <name evidence="1" type="ORF">SP90_04920</name>
</gene>
<evidence type="ECO:0000313" key="2">
    <source>
        <dbReference type="Proteomes" id="UP000091979"/>
    </source>
</evidence>
<dbReference type="Proteomes" id="UP000091979">
    <property type="component" value="Unassembled WGS sequence"/>
</dbReference>
<comment type="caution">
    <text evidence="1">The sequence shown here is derived from an EMBL/GenBank/DDBJ whole genome shotgun (WGS) entry which is preliminary data.</text>
</comment>
<organism evidence="1 2">
    <name type="scientific">Halodesulfovibrio spirochaetisodalis</name>
    <dbReference type="NCBI Taxonomy" id="1560234"/>
    <lineage>
        <taxon>Bacteria</taxon>
        <taxon>Pseudomonadati</taxon>
        <taxon>Thermodesulfobacteriota</taxon>
        <taxon>Desulfovibrionia</taxon>
        <taxon>Desulfovibrionales</taxon>
        <taxon>Desulfovibrionaceae</taxon>
        <taxon>Halodesulfovibrio</taxon>
    </lineage>
</organism>
<dbReference type="InterPro" id="IPR011990">
    <property type="entry name" value="TPR-like_helical_dom_sf"/>
</dbReference>
<dbReference type="RefSeq" id="WP_066853191.1">
    <property type="nucleotide sequence ID" value="NZ_JXMS01000006.1"/>
</dbReference>
<protein>
    <recommendedName>
        <fullName evidence="3">MalT-like TPR region domain-containing protein</fullName>
    </recommendedName>
</protein>
<dbReference type="PATRIC" id="fig|1560234.3.peg.2945"/>
<sequence length="103" mass="11388">MCVAKEIGALSKAGMAAMAEGNYMNAEFMMHQAIRRAEQLGVDTYTAKLKNNYGIILNLQGKNQEAATYFDDALTTITRTIGTENKLYRVIEANLHDARTAQV</sequence>
<dbReference type="Gene3D" id="1.25.40.10">
    <property type="entry name" value="Tetratricopeptide repeat domain"/>
    <property type="match status" value="1"/>
</dbReference>
<keyword evidence="2" id="KW-1185">Reference proteome</keyword>
<dbReference type="Pfam" id="PF13424">
    <property type="entry name" value="TPR_12"/>
    <property type="match status" value="1"/>
</dbReference>
<evidence type="ECO:0008006" key="3">
    <source>
        <dbReference type="Google" id="ProtNLM"/>
    </source>
</evidence>
<reference evidence="1 2" key="1">
    <citation type="submission" date="2015-01" db="EMBL/GenBank/DDBJ databases">
        <title>Desulfovibrio sp. JC271 draft genome sequence.</title>
        <authorList>
            <person name="Shivani Y."/>
            <person name="Subhash Y."/>
            <person name="Sasikala C."/>
            <person name="Ramana C.V."/>
        </authorList>
    </citation>
    <scope>NUCLEOTIDE SEQUENCE [LARGE SCALE GENOMIC DNA]</scope>
    <source>
        <strain evidence="1 2">JC271</strain>
    </source>
</reference>